<accession>A0A368P7Z1</accession>
<protein>
    <submittedName>
        <fullName evidence="1">Uncharacterized protein</fullName>
    </submittedName>
</protein>
<comment type="caution">
    <text evidence="1">The sequence shown here is derived from an EMBL/GenBank/DDBJ whole genome shotgun (WGS) entry which is preliminary data.</text>
</comment>
<dbReference type="AlphaFoldDB" id="A0A368P7Z1"/>
<dbReference type="RefSeq" id="WP_113965563.1">
    <property type="nucleotide sequence ID" value="NZ_QNRP01000001.1"/>
</dbReference>
<organism evidence="1 2">
    <name type="scientific">Oceanihabitans sediminis</name>
    <dbReference type="NCBI Taxonomy" id="1812012"/>
    <lineage>
        <taxon>Bacteria</taxon>
        <taxon>Pseudomonadati</taxon>
        <taxon>Bacteroidota</taxon>
        <taxon>Flavobacteriia</taxon>
        <taxon>Flavobacteriales</taxon>
        <taxon>Flavobacteriaceae</taxon>
        <taxon>Oceanihabitans</taxon>
    </lineage>
</organism>
<proteinExistence type="predicted"/>
<sequence>MKEYKVLWIDDDFNKDFDRLAYQNGIELVHYKTSKEGMAILESGMKTNYFDAVILDGLAYNESENEEHSIDGLINSLNKISELRQLKWFPVFVFTGELNKLEYKGDIKWVERFNVPIVIKGVDNKGFIEKVIAAADQQEITQLKHKYPNQFEICTNKYIGANHFERMIGLIKDIENPEKIKLAQDMLNPIRKIMEAILDKLNEIGLIPDEIRHVHGGISGSSYFLSGQNTSYEYYSELIHPMVAENIYRILNITQDGSHDNGKKLRADEYLSLSKNHNLYKSTIYLLLDIVDYMKEFIDDNSNIERNKAKWELKKEEEFLHKGIIAQDDNGNYFCDKYLLNKGYVERNNKIGDKIIIIESSENGVALLKELYPFFASKYKVS</sequence>
<reference evidence="1 2" key="1">
    <citation type="submission" date="2018-07" db="EMBL/GenBank/DDBJ databases">
        <title>Oceanihabitans testaceum sp. nov., isolated from marine sediment.</title>
        <authorList>
            <person name="Li C.-M."/>
        </authorList>
    </citation>
    <scope>NUCLEOTIDE SEQUENCE [LARGE SCALE GENOMIC DNA]</scope>
    <source>
        <strain evidence="1 2">S9-10</strain>
    </source>
</reference>
<keyword evidence="2" id="KW-1185">Reference proteome</keyword>
<evidence type="ECO:0000313" key="1">
    <source>
        <dbReference type="EMBL" id="RCU57919.1"/>
    </source>
</evidence>
<dbReference type="OrthoDB" id="893108at2"/>
<dbReference type="Proteomes" id="UP000252249">
    <property type="component" value="Unassembled WGS sequence"/>
</dbReference>
<gene>
    <name evidence="1" type="ORF">DU428_00555</name>
</gene>
<dbReference type="EMBL" id="QPIG01000001">
    <property type="protein sequence ID" value="RCU57919.1"/>
    <property type="molecule type" value="Genomic_DNA"/>
</dbReference>
<evidence type="ECO:0000313" key="2">
    <source>
        <dbReference type="Proteomes" id="UP000252249"/>
    </source>
</evidence>
<name>A0A368P7Z1_9FLAO</name>